<dbReference type="GO" id="GO:0016491">
    <property type="term" value="F:oxidoreductase activity"/>
    <property type="evidence" value="ECO:0007669"/>
    <property type="project" value="UniProtKB-KW"/>
</dbReference>
<dbReference type="Gene3D" id="3.20.20.100">
    <property type="entry name" value="NADP-dependent oxidoreductase domain"/>
    <property type="match status" value="1"/>
</dbReference>
<protein>
    <submittedName>
        <fullName evidence="4">Aldo/keto reductase</fullName>
    </submittedName>
</protein>
<dbReference type="EMBL" id="KZ819640">
    <property type="protein sequence ID" value="PWN87514.1"/>
    <property type="molecule type" value="Genomic_DNA"/>
</dbReference>
<sequence>MTAATDFPASKTAIPLSFGAMTVGGEGTMQARIHDLPTFQSILDLLKEHGQEEIDTARVYGSMTSEEYVRDVGAERQGFKIATKCFPNSSFGAMPDITQYDHTPKMLRQSVDDSMKALSTDKVDLFYLHAPDRKNPIGDALRVVDEEYKKGRFDRFGISNYTVAEIEEIMRICEANGYVKPTVYQGLYNCLVRSAEPELVPCLRKYGISYYIYNPLGGGFLTGTYKPDKTDEEDNNAEKGKGSRFDKSSWQGQGYWKRYFHDAIFEAIEVIRPKAEAHQIPLAEVALRWCMHHSVLKRKYNDHVIFSASSIKHVQENLAAFEKGPLPDALVKAIDEAWTVVDKSGQAPKYHF</sequence>
<evidence type="ECO:0000259" key="3">
    <source>
        <dbReference type="Pfam" id="PF00248"/>
    </source>
</evidence>
<dbReference type="SUPFAM" id="SSF51430">
    <property type="entry name" value="NAD(P)-linked oxidoreductase"/>
    <property type="match status" value="1"/>
</dbReference>
<dbReference type="InterPro" id="IPR036812">
    <property type="entry name" value="NAD(P)_OxRdtase_dom_sf"/>
</dbReference>
<evidence type="ECO:0000256" key="1">
    <source>
        <dbReference type="ARBA" id="ARBA00023002"/>
    </source>
</evidence>
<dbReference type="CDD" id="cd19075">
    <property type="entry name" value="AKR_AKR7A1-5"/>
    <property type="match status" value="1"/>
</dbReference>
<dbReference type="Pfam" id="PF00248">
    <property type="entry name" value="Aldo_ket_red"/>
    <property type="match status" value="1"/>
</dbReference>
<reference evidence="4 5" key="1">
    <citation type="journal article" date="2018" name="Mol. Biol. Evol.">
        <title>Broad Genomic Sampling Reveals a Smut Pathogenic Ancestry of the Fungal Clade Ustilaginomycotina.</title>
        <authorList>
            <person name="Kijpornyongpan T."/>
            <person name="Mondo S.J."/>
            <person name="Barry K."/>
            <person name="Sandor L."/>
            <person name="Lee J."/>
            <person name="Lipzen A."/>
            <person name="Pangilinan J."/>
            <person name="LaButti K."/>
            <person name="Hainaut M."/>
            <person name="Henrissat B."/>
            <person name="Grigoriev I.V."/>
            <person name="Spatafora J.W."/>
            <person name="Aime M.C."/>
        </authorList>
    </citation>
    <scope>NUCLEOTIDE SEQUENCE [LARGE SCALE GENOMIC DNA]</scope>
    <source>
        <strain evidence="4 5">MCA 4198</strain>
    </source>
</reference>
<keyword evidence="5" id="KW-1185">Reference proteome</keyword>
<dbReference type="PANTHER" id="PTHR43364">
    <property type="entry name" value="NADH-SPECIFIC METHYLGLYOXAL REDUCTASE-RELATED"/>
    <property type="match status" value="1"/>
</dbReference>
<accession>A0A316YF67</accession>
<dbReference type="STRING" id="215250.A0A316YF67"/>
<dbReference type="InterPro" id="IPR050523">
    <property type="entry name" value="AKR_Detox_Biosynth"/>
</dbReference>
<evidence type="ECO:0000313" key="5">
    <source>
        <dbReference type="Proteomes" id="UP000245768"/>
    </source>
</evidence>
<feature type="compositionally biased region" description="Basic and acidic residues" evidence="2">
    <location>
        <begin position="236"/>
        <end position="247"/>
    </location>
</feature>
<dbReference type="RefSeq" id="XP_025374712.1">
    <property type="nucleotide sequence ID" value="XM_025522766.1"/>
</dbReference>
<evidence type="ECO:0000313" key="4">
    <source>
        <dbReference type="EMBL" id="PWN87514.1"/>
    </source>
</evidence>
<name>A0A316YF67_9BASI</name>
<evidence type="ECO:0000256" key="2">
    <source>
        <dbReference type="SAM" id="MobiDB-lite"/>
    </source>
</evidence>
<dbReference type="Proteomes" id="UP000245768">
    <property type="component" value="Unassembled WGS sequence"/>
</dbReference>
<dbReference type="InterPro" id="IPR023210">
    <property type="entry name" value="NADP_OxRdtase_dom"/>
</dbReference>
<dbReference type="PANTHER" id="PTHR43364:SF4">
    <property type="entry name" value="NAD(P)-LINKED OXIDOREDUCTASE SUPERFAMILY PROTEIN"/>
    <property type="match status" value="1"/>
</dbReference>
<keyword evidence="1" id="KW-0560">Oxidoreductase</keyword>
<organism evidence="4 5">
    <name type="scientific">Acaromyces ingoldii</name>
    <dbReference type="NCBI Taxonomy" id="215250"/>
    <lineage>
        <taxon>Eukaryota</taxon>
        <taxon>Fungi</taxon>
        <taxon>Dikarya</taxon>
        <taxon>Basidiomycota</taxon>
        <taxon>Ustilaginomycotina</taxon>
        <taxon>Exobasidiomycetes</taxon>
        <taxon>Exobasidiales</taxon>
        <taxon>Cryptobasidiaceae</taxon>
        <taxon>Acaromyces</taxon>
    </lineage>
</organism>
<dbReference type="AlphaFoldDB" id="A0A316YF67"/>
<proteinExistence type="predicted"/>
<feature type="domain" description="NADP-dependent oxidoreductase" evidence="3">
    <location>
        <begin position="15"/>
        <end position="338"/>
    </location>
</feature>
<dbReference type="InParanoid" id="A0A316YF67"/>
<gene>
    <name evidence="4" type="ORF">FA10DRAFT_269467</name>
</gene>
<feature type="region of interest" description="Disordered" evidence="2">
    <location>
        <begin position="227"/>
        <end position="247"/>
    </location>
</feature>
<dbReference type="OrthoDB" id="2310150at2759"/>
<dbReference type="GeneID" id="37044682"/>